<dbReference type="SUPFAM" id="SSF52025">
    <property type="entry name" value="PA domain"/>
    <property type="match status" value="1"/>
</dbReference>
<protein>
    <submittedName>
        <fullName evidence="14">Uncharacterized protein</fullName>
    </submittedName>
</protein>
<gene>
    <name evidence="14" type="ORF">IWQ62_004594</name>
</gene>
<keyword evidence="2" id="KW-0134">Cell wall</keyword>
<feature type="signal peptide" evidence="11">
    <location>
        <begin position="1"/>
        <end position="15"/>
    </location>
</feature>
<feature type="active site" description="Charge relay system" evidence="8 9">
    <location>
        <position position="505"/>
    </location>
</feature>
<dbReference type="PROSITE" id="PS00138">
    <property type="entry name" value="SUBTILASE_SER"/>
    <property type="match status" value="1"/>
</dbReference>
<evidence type="ECO:0000313" key="15">
    <source>
        <dbReference type="Proteomes" id="UP001150925"/>
    </source>
</evidence>
<evidence type="ECO:0000256" key="10">
    <source>
        <dbReference type="RuleBase" id="RU003355"/>
    </source>
</evidence>
<dbReference type="PANTHER" id="PTHR43806:SF66">
    <property type="entry name" value="SERIN ENDOPEPTIDASE"/>
    <property type="match status" value="1"/>
</dbReference>
<dbReference type="InterPro" id="IPR050131">
    <property type="entry name" value="Peptidase_S8_subtilisin-like"/>
</dbReference>
<evidence type="ECO:0000256" key="2">
    <source>
        <dbReference type="ARBA" id="ARBA00022512"/>
    </source>
</evidence>
<dbReference type="AlphaFoldDB" id="A0A9W8ASA3"/>
<accession>A0A9W8ASA3</accession>
<feature type="active site" description="Charge relay system" evidence="8 9">
    <location>
        <position position="144"/>
    </location>
</feature>
<dbReference type="Proteomes" id="UP001150925">
    <property type="component" value="Unassembled WGS sequence"/>
</dbReference>
<evidence type="ECO:0000313" key="14">
    <source>
        <dbReference type="EMBL" id="KAJ1959485.1"/>
    </source>
</evidence>
<dbReference type="InterPro" id="IPR046450">
    <property type="entry name" value="PA_dom_sf"/>
</dbReference>
<keyword evidence="3" id="KW-0964">Secreted</keyword>
<dbReference type="Pfam" id="PF00082">
    <property type="entry name" value="Peptidase_S8"/>
    <property type="match status" value="1"/>
</dbReference>
<dbReference type="PANTHER" id="PTHR43806">
    <property type="entry name" value="PEPTIDASE S8"/>
    <property type="match status" value="1"/>
</dbReference>
<dbReference type="Pfam" id="PF02225">
    <property type="entry name" value="PA"/>
    <property type="match status" value="1"/>
</dbReference>
<dbReference type="InterPro" id="IPR023827">
    <property type="entry name" value="Peptidase_S8_Asp-AS"/>
</dbReference>
<dbReference type="InterPro" id="IPR003137">
    <property type="entry name" value="PA_domain"/>
</dbReference>
<evidence type="ECO:0000259" key="12">
    <source>
        <dbReference type="Pfam" id="PF00082"/>
    </source>
</evidence>
<reference evidence="14" key="1">
    <citation type="submission" date="2022-07" db="EMBL/GenBank/DDBJ databases">
        <title>Phylogenomic reconstructions and comparative analyses of Kickxellomycotina fungi.</title>
        <authorList>
            <person name="Reynolds N.K."/>
            <person name="Stajich J.E."/>
            <person name="Barry K."/>
            <person name="Grigoriev I.V."/>
            <person name="Crous P."/>
            <person name="Smith M.E."/>
        </authorList>
    </citation>
    <scope>NUCLEOTIDE SEQUENCE</scope>
    <source>
        <strain evidence="14">RSA 1196</strain>
    </source>
</reference>
<dbReference type="EMBL" id="JANBPY010001577">
    <property type="protein sequence ID" value="KAJ1959485.1"/>
    <property type="molecule type" value="Genomic_DNA"/>
</dbReference>
<dbReference type="InterPro" id="IPR015500">
    <property type="entry name" value="Peptidase_S8_subtilisin-rel"/>
</dbReference>
<organism evidence="14 15">
    <name type="scientific">Dispira parvispora</name>
    <dbReference type="NCBI Taxonomy" id="1520584"/>
    <lineage>
        <taxon>Eukaryota</taxon>
        <taxon>Fungi</taxon>
        <taxon>Fungi incertae sedis</taxon>
        <taxon>Zoopagomycota</taxon>
        <taxon>Kickxellomycotina</taxon>
        <taxon>Dimargaritomycetes</taxon>
        <taxon>Dimargaritales</taxon>
        <taxon>Dimargaritaceae</taxon>
        <taxon>Dispira</taxon>
    </lineage>
</organism>
<proteinExistence type="inferred from homology"/>
<dbReference type="PRINTS" id="PR00723">
    <property type="entry name" value="SUBTILISIN"/>
</dbReference>
<keyword evidence="7 9" id="KW-0720">Serine protease</keyword>
<evidence type="ECO:0000256" key="1">
    <source>
        <dbReference type="ARBA" id="ARBA00011073"/>
    </source>
</evidence>
<keyword evidence="4 9" id="KW-0645">Protease</keyword>
<dbReference type="InterPro" id="IPR022398">
    <property type="entry name" value="Peptidase_S8_His-AS"/>
</dbReference>
<evidence type="ECO:0000256" key="11">
    <source>
        <dbReference type="SAM" id="SignalP"/>
    </source>
</evidence>
<evidence type="ECO:0000256" key="8">
    <source>
        <dbReference type="PIRSR" id="PIRSR615500-1"/>
    </source>
</evidence>
<evidence type="ECO:0000259" key="13">
    <source>
        <dbReference type="Pfam" id="PF02225"/>
    </source>
</evidence>
<keyword evidence="5 11" id="KW-0732">Signal</keyword>
<name>A0A9W8ASA3_9FUNG</name>
<dbReference type="OrthoDB" id="10256524at2759"/>
<dbReference type="GO" id="GO:0005615">
    <property type="term" value="C:extracellular space"/>
    <property type="evidence" value="ECO:0007669"/>
    <property type="project" value="TreeGrafter"/>
</dbReference>
<comment type="similarity">
    <text evidence="1 9 10">Belongs to the peptidase S8 family.</text>
</comment>
<dbReference type="PROSITE" id="PS00136">
    <property type="entry name" value="SUBTILASE_ASP"/>
    <property type="match status" value="1"/>
</dbReference>
<feature type="chain" id="PRO_5040847153" evidence="11">
    <location>
        <begin position="16"/>
        <end position="877"/>
    </location>
</feature>
<comment type="caution">
    <text evidence="14">The sequence shown here is derived from an EMBL/GenBank/DDBJ whole genome shotgun (WGS) entry which is preliminary data.</text>
</comment>
<dbReference type="InterPro" id="IPR023828">
    <property type="entry name" value="Peptidase_S8_Ser-AS"/>
</dbReference>
<dbReference type="InterPro" id="IPR000209">
    <property type="entry name" value="Peptidase_S8/S53_dom"/>
</dbReference>
<dbReference type="GO" id="GO:0006508">
    <property type="term" value="P:proteolysis"/>
    <property type="evidence" value="ECO:0007669"/>
    <property type="project" value="UniProtKB-KW"/>
</dbReference>
<keyword evidence="15" id="KW-1185">Reference proteome</keyword>
<evidence type="ECO:0000256" key="3">
    <source>
        <dbReference type="ARBA" id="ARBA00022525"/>
    </source>
</evidence>
<evidence type="ECO:0000256" key="5">
    <source>
        <dbReference type="ARBA" id="ARBA00022729"/>
    </source>
</evidence>
<feature type="active site" description="Charge relay system" evidence="8 9">
    <location>
        <position position="195"/>
    </location>
</feature>
<dbReference type="Gene3D" id="3.40.50.200">
    <property type="entry name" value="Peptidase S8/S53 domain"/>
    <property type="match status" value="1"/>
</dbReference>
<dbReference type="SUPFAM" id="SSF52743">
    <property type="entry name" value="Subtilisin-like"/>
    <property type="match status" value="1"/>
</dbReference>
<feature type="domain" description="PA" evidence="13">
    <location>
        <begin position="350"/>
        <end position="432"/>
    </location>
</feature>
<dbReference type="PROSITE" id="PS00137">
    <property type="entry name" value="SUBTILASE_HIS"/>
    <property type="match status" value="1"/>
</dbReference>
<keyword evidence="6 9" id="KW-0378">Hydrolase</keyword>
<evidence type="ECO:0000256" key="9">
    <source>
        <dbReference type="PROSITE-ProRule" id="PRU01240"/>
    </source>
</evidence>
<dbReference type="PROSITE" id="PS51892">
    <property type="entry name" value="SUBTILASE"/>
    <property type="match status" value="1"/>
</dbReference>
<evidence type="ECO:0000256" key="6">
    <source>
        <dbReference type="ARBA" id="ARBA00022801"/>
    </source>
</evidence>
<dbReference type="Gene3D" id="3.50.30.30">
    <property type="match status" value="1"/>
</dbReference>
<sequence length="877" mass="96653">MLWVTALCILPLSLASLVPDSYMVGLHTGGDINSSLVSLRYRFLNTLASLHIPHRVVYNYSTLYTGVSLRVSDDYVDFINTLSEVQAIVPNQLASPDYIHRLVPRSGVSYPAKRQLTHDTTGYNDFRKQYPNIRGEGVKVGIIDSGLDYRHPAFGNCYKTRGCRIQYGHDFVGDSFDGNSDPQPDDDPLDTCNGHGTHVAGILAGDDGEFQGLAPKAILGIYRIIGCEGEATTEVTVRALEKAHEDGMQVINLSVGTSIGTGIEQDSILGEHIASKNGISIVSSAGNTGAYSMWMNNAPAAALSVVSVASSEPTQYYSLYITDHSRGDRKLIRSPTQDTNIPADFQRRTLVHVRDTNNTDQACSSLTQSLKGKVALVQRGGCKINVKAQHALEAGAIAVLIYNSEIGEINTFELKDTIQIPVMNIEKSAGDDFTQRLGEGENITVSSDERLDTFASTHPAKVSSFSSWGPSVRMRMKPDITAPGSQIYSTLPLSMGGYGIQSGTSMASPYVAGCLALLHQLMPNRTVDEYTAYLRHTANVIKSDKPGFILTPAQQGNGLVDMSSVTSAFGFRSNFTPALLDSTQVPANEQFNLFNISLTNQGKMTYRVHTAYEAAEQVTPFSPKLVVSNKPFRRYEKMGMTNTLAKQTTLESGQVLRQMHRITADAIPSDEFWIVGGRVVISLTDPQDNVYKLSFPFVGMKGKLAEIPILPPIDDPLYPHLIDPLTMTPITENGTRTFSMEGDDFPMLRFRLQHTIFATQILVGFQERLSDKSLAEHMGLVEFGRIFSLRRNYESGDFYTFNWTGLLEEGGRFISNVELESFHLRIAWMKPDTDWHWTLNSSVWDSPTFNVKHITKDPPGVVRIPRPPKPIAVPPTV</sequence>
<feature type="domain" description="Peptidase S8/S53" evidence="12">
    <location>
        <begin position="135"/>
        <end position="544"/>
    </location>
</feature>
<evidence type="ECO:0000256" key="4">
    <source>
        <dbReference type="ARBA" id="ARBA00022670"/>
    </source>
</evidence>
<evidence type="ECO:0000256" key="7">
    <source>
        <dbReference type="ARBA" id="ARBA00022825"/>
    </source>
</evidence>
<dbReference type="GO" id="GO:0004252">
    <property type="term" value="F:serine-type endopeptidase activity"/>
    <property type="evidence" value="ECO:0007669"/>
    <property type="project" value="UniProtKB-UniRule"/>
</dbReference>
<dbReference type="InterPro" id="IPR036852">
    <property type="entry name" value="Peptidase_S8/S53_dom_sf"/>
</dbReference>